<dbReference type="RefSeq" id="WP_050430002.1">
    <property type="nucleotide sequence ID" value="NZ_CP012159.1"/>
</dbReference>
<feature type="chain" id="PRO_5005459130" description="Secreted protein" evidence="2">
    <location>
        <begin position="30"/>
        <end position="111"/>
    </location>
</feature>
<protein>
    <recommendedName>
        <fullName evidence="5">Secreted protein</fullName>
    </recommendedName>
</protein>
<evidence type="ECO:0000256" key="2">
    <source>
        <dbReference type="SAM" id="SignalP"/>
    </source>
</evidence>
<evidence type="ECO:0008006" key="5">
    <source>
        <dbReference type="Google" id="ProtNLM"/>
    </source>
</evidence>
<evidence type="ECO:0000313" key="4">
    <source>
        <dbReference type="Proteomes" id="UP000067626"/>
    </source>
</evidence>
<feature type="region of interest" description="Disordered" evidence="1">
    <location>
        <begin position="73"/>
        <end position="92"/>
    </location>
</feature>
<dbReference type="Proteomes" id="UP000067626">
    <property type="component" value="Chromosome"/>
</dbReference>
<reference evidence="3 4" key="1">
    <citation type="submission" date="2015-07" db="EMBL/GenBank/DDBJ databases">
        <title>Genome analysis of myxobacterium Chondromyces crocatus Cm c5 reveals a high potential for natural compound synthesis and the genetic basis for the loss of fruiting body formation.</title>
        <authorList>
            <person name="Zaburannyi N."/>
            <person name="Bunk B."/>
            <person name="Maier J."/>
            <person name="Overmann J."/>
            <person name="Mueller R."/>
        </authorList>
    </citation>
    <scope>NUCLEOTIDE SEQUENCE [LARGE SCALE GENOMIC DNA]</scope>
    <source>
        <strain evidence="3 4">Cm c5</strain>
    </source>
</reference>
<evidence type="ECO:0000256" key="1">
    <source>
        <dbReference type="SAM" id="MobiDB-lite"/>
    </source>
</evidence>
<proteinExistence type="predicted"/>
<feature type="signal peptide" evidence="2">
    <location>
        <begin position="1"/>
        <end position="29"/>
    </location>
</feature>
<organism evidence="3 4">
    <name type="scientific">Chondromyces crocatus</name>
    <dbReference type="NCBI Taxonomy" id="52"/>
    <lineage>
        <taxon>Bacteria</taxon>
        <taxon>Pseudomonadati</taxon>
        <taxon>Myxococcota</taxon>
        <taxon>Polyangia</taxon>
        <taxon>Polyangiales</taxon>
        <taxon>Polyangiaceae</taxon>
        <taxon>Chondromyces</taxon>
    </lineage>
</organism>
<name>A0A0K1E9Z9_CHOCO</name>
<evidence type="ECO:0000313" key="3">
    <source>
        <dbReference type="EMBL" id="AKT37669.1"/>
    </source>
</evidence>
<dbReference type="AlphaFoldDB" id="A0A0K1E9Z9"/>
<accession>A0A0K1E9Z9</accession>
<dbReference type="STRING" id="52.CMC5_018110"/>
<sequence length="111" mass="11981">MRPSSRQLLRALRVLLACLTLTLLTAPFAPGRGAMDTVVLVAQASSATHESATRTTAHEVATKVSRIEATWSAPTRATRVTDPGEVPQRSSPRCADTIGEDLYLHNCVLLR</sequence>
<keyword evidence="4" id="KW-1185">Reference proteome</keyword>
<keyword evidence="2" id="KW-0732">Signal</keyword>
<dbReference type="EMBL" id="CP012159">
    <property type="protein sequence ID" value="AKT37669.1"/>
    <property type="molecule type" value="Genomic_DNA"/>
</dbReference>
<dbReference type="KEGG" id="ccro:CMC5_018110"/>
<gene>
    <name evidence="3" type="ORF">CMC5_018110</name>
</gene>